<dbReference type="EMBL" id="JARXRN010000025">
    <property type="protein sequence ID" value="MDH5831046.1"/>
    <property type="molecule type" value="Genomic_DNA"/>
</dbReference>
<dbReference type="Proteomes" id="UP001156831">
    <property type="component" value="Unassembled WGS sequence"/>
</dbReference>
<dbReference type="SUPFAM" id="SSF54637">
    <property type="entry name" value="Thioesterase/thiol ester dehydrase-isomerase"/>
    <property type="match status" value="1"/>
</dbReference>
<dbReference type="InterPro" id="IPR029069">
    <property type="entry name" value="HotDog_dom_sf"/>
</dbReference>
<dbReference type="Pfam" id="PF22817">
    <property type="entry name" value="ApeP-like"/>
    <property type="match status" value="1"/>
</dbReference>
<protein>
    <submittedName>
        <fullName evidence="1">Phosphotransferase</fullName>
    </submittedName>
</protein>
<organism evidence="1 2">
    <name type="scientific">Luteimonas rhizosphaericola</name>
    <dbReference type="NCBI Taxonomy" id="3042024"/>
    <lineage>
        <taxon>Bacteria</taxon>
        <taxon>Pseudomonadati</taxon>
        <taxon>Pseudomonadota</taxon>
        <taxon>Gammaproteobacteria</taxon>
        <taxon>Lysobacterales</taxon>
        <taxon>Lysobacteraceae</taxon>
        <taxon>Luteimonas</taxon>
    </lineage>
</organism>
<name>A0ABT6JLT0_9GAMM</name>
<evidence type="ECO:0000313" key="2">
    <source>
        <dbReference type="Proteomes" id="UP001156831"/>
    </source>
</evidence>
<comment type="caution">
    <text evidence="1">The sequence shown here is derived from an EMBL/GenBank/DDBJ whole genome shotgun (WGS) entry which is preliminary data.</text>
</comment>
<dbReference type="InterPro" id="IPR016776">
    <property type="entry name" value="ApeP-like_dehydratase"/>
</dbReference>
<sequence length="125" mass="13470">MCLWDEVLAWNAGRIHLRARNHRDPGHPLRSGDRLRAVHLCEYGAQAMAVHGGLLASGAGGVARAGLLVALRDVRLHVDRIDRLPGAIECAAELLAAGEASQQYAFRIHHAGDLLAEGRATAMLR</sequence>
<accession>A0ABT6JLT0</accession>
<evidence type="ECO:0000313" key="1">
    <source>
        <dbReference type="EMBL" id="MDH5831046.1"/>
    </source>
</evidence>
<keyword evidence="2" id="KW-1185">Reference proteome</keyword>
<gene>
    <name evidence="1" type="ORF">QFW80_11020</name>
</gene>
<proteinExistence type="predicted"/>
<reference evidence="1 2" key="1">
    <citation type="submission" date="2023-04" db="EMBL/GenBank/DDBJ databases">
        <title>Luteimonas sp. M1R5S18.</title>
        <authorList>
            <person name="Sun J.-Q."/>
        </authorList>
    </citation>
    <scope>NUCLEOTIDE SEQUENCE [LARGE SCALE GENOMIC DNA]</scope>
    <source>
        <strain evidence="1 2">M1R5S18</strain>
    </source>
</reference>